<sequence>PVRGGGGPFPSSFCTSLLPSITARELGTESSWRPRETMNIKLENVSTDDDAAGLSQVMMRAFYRDPHWRLLWGSMPLEDIIASCENRLPRNLVRGRASRRHRKAVDAVTGEVVGYARWVLPEGREDLWEDARVAEPSAQQAARYEARYSAYMADGKIKGLNSEITESLSPLLEKTEEDILKTGEFLALDYIAVLPSRQQQGVGSMLVEDGLGVAEKADLPVYVMSTQTGLKLYQCHGFITVKTVEQDDSHWGKTPYTYPKFIS</sequence>
<dbReference type="Pfam" id="PF00583">
    <property type="entry name" value="Acetyltransf_1"/>
    <property type="match status" value="1"/>
</dbReference>
<proteinExistence type="predicted"/>
<dbReference type="AlphaFoldDB" id="A0A4U6X8G7"/>
<dbReference type="Proteomes" id="UP000310108">
    <property type="component" value="Unassembled WGS sequence"/>
</dbReference>
<evidence type="ECO:0000259" key="1">
    <source>
        <dbReference type="Pfam" id="PF00583"/>
    </source>
</evidence>
<dbReference type="PANTHER" id="PTHR42791">
    <property type="entry name" value="GNAT FAMILY ACETYLTRANSFERASE"/>
    <property type="match status" value="1"/>
</dbReference>
<gene>
    <name evidence="2" type="ORF">CTA1_4431</name>
</gene>
<dbReference type="SUPFAM" id="SSF55729">
    <property type="entry name" value="Acyl-CoA N-acyltransferases (Nat)"/>
    <property type="match status" value="1"/>
</dbReference>
<dbReference type="STRING" id="1306861.A0A4U6X8G7"/>
<comment type="caution">
    <text evidence="2">The sequence shown here is derived from an EMBL/GenBank/DDBJ whole genome shotgun (WGS) entry which is preliminary data.</text>
</comment>
<feature type="non-terminal residue" evidence="2">
    <location>
        <position position="1"/>
    </location>
</feature>
<name>A0A4U6X8G7_9PEZI</name>
<evidence type="ECO:0000313" key="3">
    <source>
        <dbReference type="Proteomes" id="UP000310108"/>
    </source>
</evidence>
<dbReference type="InterPro" id="IPR000182">
    <property type="entry name" value="GNAT_dom"/>
</dbReference>
<keyword evidence="3" id="KW-1185">Reference proteome</keyword>
<dbReference type="PANTHER" id="PTHR42791:SF2">
    <property type="entry name" value="N-ACETYLTRANSFERASE DOMAIN-CONTAINING PROTEIN"/>
    <property type="match status" value="1"/>
</dbReference>
<protein>
    <recommendedName>
        <fullName evidence="1">N-acetyltransferase domain-containing protein</fullName>
    </recommendedName>
</protein>
<feature type="domain" description="N-acetyltransferase" evidence="1">
    <location>
        <begin position="177"/>
        <end position="238"/>
    </location>
</feature>
<evidence type="ECO:0000313" key="2">
    <source>
        <dbReference type="EMBL" id="TKW51831.1"/>
    </source>
</evidence>
<dbReference type="Gene3D" id="3.40.630.30">
    <property type="match status" value="1"/>
</dbReference>
<reference evidence="2 3" key="1">
    <citation type="journal article" date="2019" name="PLoS ONE">
        <title>Comparative genome analysis indicates high evolutionary potential of pathogenicity genes in Colletotrichum tanaceti.</title>
        <authorList>
            <person name="Lelwala R.V."/>
            <person name="Korhonen P.K."/>
            <person name="Young N.D."/>
            <person name="Scott J.B."/>
            <person name="Ades P.A."/>
            <person name="Gasser R.B."/>
            <person name="Taylor P.W.J."/>
        </authorList>
    </citation>
    <scope>NUCLEOTIDE SEQUENCE [LARGE SCALE GENOMIC DNA]</scope>
    <source>
        <strain evidence="2">BRIP57314</strain>
    </source>
</reference>
<dbReference type="InterPro" id="IPR052523">
    <property type="entry name" value="Trichothecene_AcTrans"/>
</dbReference>
<organism evidence="2 3">
    <name type="scientific">Colletotrichum tanaceti</name>
    <dbReference type="NCBI Taxonomy" id="1306861"/>
    <lineage>
        <taxon>Eukaryota</taxon>
        <taxon>Fungi</taxon>
        <taxon>Dikarya</taxon>
        <taxon>Ascomycota</taxon>
        <taxon>Pezizomycotina</taxon>
        <taxon>Sordariomycetes</taxon>
        <taxon>Hypocreomycetidae</taxon>
        <taxon>Glomerellales</taxon>
        <taxon>Glomerellaceae</taxon>
        <taxon>Colletotrichum</taxon>
        <taxon>Colletotrichum destructivum species complex</taxon>
    </lineage>
</organism>
<dbReference type="InterPro" id="IPR016181">
    <property type="entry name" value="Acyl_CoA_acyltransferase"/>
</dbReference>
<dbReference type="EMBL" id="PJEX01000279">
    <property type="protein sequence ID" value="TKW51831.1"/>
    <property type="molecule type" value="Genomic_DNA"/>
</dbReference>
<dbReference type="GO" id="GO:0016747">
    <property type="term" value="F:acyltransferase activity, transferring groups other than amino-acyl groups"/>
    <property type="evidence" value="ECO:0007669"/>
    <property type="project" value="InterPro"/>
</dbReference>
<accession>A0A4U6X8G7</accession>